<gene>
    <name evidence="1" type="ORF">BDV38DRAFT_290666</name>
</gene>
<evidence type="ECO:0000313" key="2">
    <source>
        <dbReference type="Proteomes" id="UP000325672"/>
    </source>
</evidence>
<dbReference type="OrthoDB" id="416253at2759"/>
<dbReference type="AlphaFoldDB" id="A0A5N6S983"/>
<dbReference type="PIRSF" id="PIRSF000390">
    <property type="entry name" value="PLP_StrS"/>
    <property type="match status" value="1"/>
</dbReference>
<dbReference type="GeneID" id="43645741"/>
<dbReference type="SUPFAM" id="SSF53383">
    <property type="entry name" value="PLP-dependent transferases"/>
    <property type="match status" value="1"/>
</dbReference>
<reference evidence="1 2" key="1">
    <citation type="submission" date="2019-04" db="EMBL/GenBank/DDBJ databases">
        <title>Friends and foes A comparative genomics study of 23 Aspergillus species from section Flavi.</title>
        <authorList>
            <consortium name="DOE Joint Genome Institute"/>
            <person name="Kjaerbolling I."/>
            <person name="Vesth T."/>
            <person name="Frisvad J.C."/>
            <person name="Nybo J.L."/>
            <person name="Theobald S."/>
            <person name="Kildgaard S."/>
            <person name="Isbrandt T."/>
            <person name="Kuo A."/>
            <person name="Sato A."/>
            <person name="Lyhne E.K."/>
            <person name="Kogle M.E."/>
            <person name="Wiebenga A."/>
            <person name="Kun R.S."/>
            <person name="Lubbers R.J."/>
            <person name="Makela M.R."/>
            <person name="Barry K."/>
            <person name="Chovatia M."/>
            <person name="Clum A."/>
            <person name="Daum C."/>
            <person name="Haridas S."/>
            <person name="He G."/>
            <person name="LaButti K."/>
            <person name="Lipzen A."/>
            <person name="Mondo S."/>
            <person name="Riley R."/>
            <person name="Salamov A."/>
            <person name="Simmons B.A."/>
            <person name="Magnuson J.K."/>
            <person name="Henrissat B."/>
            <person name="Mortensen U.H."/>
            <person name="Larsen T.O."/>
            <person name="Devries R.P."/>
            <person name="Grigoriev I.V."/>
            <person name="Machida M."/>
            <person name="Baker S.E."/>
            <person name="Andersen M.R."/>
        </authorList>
    </citation>
    <scope>NUCLEOTIDE SEQUENCE [LARGE SCALE GENOMIC DNA]</scope>
    <source>
        <strain evidence="1 2">CBS 117625</strain>
    </source>
</reference>
<dbReference type="Gene3D" id="3.90.1150.10">
    <property type="entry name" value="Aspartate Aminotransferase, domain 1"/>
    <property type="match status" value="1"/>
</dbReference>
<keyword evidence="1" id="KW-0808">Transferase</keyword>
<dbReference type="Proteomes" id="UP000325672">
    <property type="component" value="Unassembled WGS sequence"/>
</dbReference>
<keyword evidence="2" id="KW-1185">Reference proteome</keyword>
<dbReference type="InterPro" id="IPR000653">
    <property type="entry name" value="DegT/StrS_aminotransferase"/>
</dbReference>
<accession>A0A5N6S983</accession>
<dbReference type="Gene3D" id="3.40.640.10">
    <property type="entry name" value="Type I PLP-dependent aspartate aminotransferase-like (Major domain)"/>
    <property type="match status" value="2"/>
</dbReference>
<dbReference type="GO" id="GO:0030170">
    <property type="term" value="F:pyridoxal phosphate binding"/>
    <property type="evidence" value="ECO:0007669"/>
    <property type="project" value="TreeGrafter"/>
</dbReference>
<name>A0A5N6S983_ASPPS</name>
<organism evidence="1 2">
    <name type="scientific">Aspergillus pseudotamarii</name>
    <dbReference type="NCBI Taxonomy" id="132259"/>
    <lineage>
        <taxon>Eukaryota</taxon>
        <taxon>Fungi</taxon>
        <taxon>Dikarya</taxon>
        <taxon>Ascomycota</taxon>
        <taxon>Pezizomycotina</taxon>
        <taxon>Eurotiomycetes</taxon>
        <taxon>Eurotiomycetidae</taxon>
        <taxon>Eurotiales</taxon>
        <taxon>Aspergillaceae</taxon>
        <taxon>Aspergillus</taxon>
        <taxon>Aspergillus subgen. Circumdati</taxon>
    </lineage>
</organism>
<dbReference type="GO" id="GO:0019180">
    <property type="term" value="F:dTDP-4-amino-4,6-dideoxygalactose transaminase activity"/>
    <property type="evidence" value="ECO:0007669"/>
    <property type="project" value="TreeGrafter"/>
</dbReference>
<dbReference type="RefSeq" id="XP_031907178.1">
    <property type="nucleotide sequence ID" value="XM_032061531.1"/>
</dbReference>
<evidence type="ECO:0000313" key="1">
    <source>
        <dbReference type="EMBL" id="KAE8131115.1"/>
    </source>
</evidence>
<dbReference type="Pfam" id="PF01041">
    <property type="entry name" value="DegT_DnrJ_EryC1"/>
    <property type="match status" value="2"/>
</dbReference>
<dbReference type="InterPro" id="IPR015422">
    <property type="entry name" value="PyrdxlP-dep_Trfase_small"/>
</dbReference>
<dbReference type="InterPro" id="IPR015424">
    <property type="entry name" value="PyrdxlP-dep_Trfase"/>
</dbReference>
<dbReference type="InterPro" id="IPR015421">
    <property type="entry name" value="PyrdxlP-dep_Trfase_major"/>
</dbReference>
<dbReference type="PANTHER" id="PTHR30244:SF34">
    <property type="entry name" value="DTDP-4-AMINO-4,6-DIDEOXYGALACTOSE TRANSAMINASE"/>
    <property type="match status" value="1"/>
</dbReference>
<dbReference type="PANTHER" id="PTHR30244">
    <property type="entry name" value="TRANSAMINASE"/>
    <property type="match status" value="1"/>
</dbReference>
<dbReference type="EMBL" id="ML743675">
    <property type="protein sequence ID" value="KAE8131115.1"/>
    <property type="molecule type" value="Genomic_DNA"/>
</dbReference>
<proteinExistence type="predicted"/>
<dbReference type="GO" id="GO:0000271">
    <property type="term" value="P:polysaccharide biosynthetic process"/>
    <property type="evidence" value="ECO:0007669"/>
    <property type="project" value="TreeGrafter"/>
</dbReference>
<protein>
    <submittedName>
        <fullName evidence="1">Pyridoxal phosphate-dependent transferase</fullName>
    </submittedName>
</protein>
<sequence length="317" mass="35164">MDKHTNTIPTTCTTIIGTELANIEAVLTRKSLSDKGTYTRLCEQWLEQFLEGNSGRALDVSSYASALEMAAILADIQPGDEVVVPSYTYVTTVNAFALRGPVPVFVDLEDATMNIDASNHSQVAKRHELFICGDTAMACMSTYKGQMLGTIGNVGCLSFQEKKNNTAGGQGGALLINDPALVERAEILYDHGTNRSHFMRSEVDRYQWLDLGLNATLSELQAAFLYAHLQAADCINARRRHIWGHYFVSLLPLVRKGYITLPHAPDNTTHNANMFYIRLMGPTQRQDMIRHMASAKVQEVVIREVFAFWDETAEGGI</sequence>